<evidence type="ECO:0000256" key="1">
    <source>
        <dbReference type="ARBA" id="ARBA00004123"/>
    </source>
</evidence>
<dbReference type="PANTHER" id="PTHR47240">
    <property type="entry name" value="CHROMO DOMAIN-CONTAINING PROTEIN LHP1"/>
    <property type="match status" value="1"/>
</dbReference>
<dbReference type="PROSITE" id="PS00598">
    <property type="entry name" value="CHROMO_1"/>
    <property type="match status" value="1"/>
</dbReference>
<name>A0AA89B9N5_9ASTE</name>
<dbReference type="InterPro" id="IPR044251">
    <property type="entry name" value="LHP1-like"/>
</dbReference>
<dbReference type="CDD" id="cd00024">
    <property type="entry name" value="CD_CSD"/>
    <property type="match status" value="1"/>
</dbReference>
<feature type="region of interest" description="Disordered" evidence="3">
    <location>
        <begin position="309"/>
        <end position="359"/>
    </location>
</feature>
<feature type="compositionally biased region" description="Acidic residues" evidence="3">
    <location>
        <begin position="49"/>
        <end position="69"/>
    </location>
</feature>
<organism evidence="5 6">
    <name type="scientific">Escallonia herrerae</name>
    <dbReference type="NCBI Taxonomy" id="1293975"/>
    <lineage>
        <taxon>Eukaryota</taxon>
        <taxon>Viridiplantae</taxon>
        <taxon>Streptophyta</taxon>
        <taxon>Embryophyta</taxon>
        <taxon>Tracheophyta</taxon>
        <taxon>Spermatophyta</taxon>
        <taxon>Magnoliopsida</taxon>
        <taxon>eudicotyledons</taxon>
        <taxon>Gunneridae</taxon>
        <taxon>Pentapetalae</taxon>
        <taxon>asterids</taxon>
        <taxon>campanulids</taxon>
        <taxon>Escalloniales</taxon>
        <taxon>Escalloniaceae</taxon>
        <taxon>Escallonia</taxon>
    </lineage>
</organism>
<dbReference type="PANTHER" id="PTHR47240:SF2">
    <property type="entry name" value="CHROMO DOMAIN-CONTAINING PROTEIN LHP1"/>
    <property type="match status" value="1"/>
</dbReference>
<comment type="subcellular location">
    <subcellularLocation>
        <location evidence="1">Nucleus</location>
    </subcellularLocation>
</comment>
<keyword evidence="2" id="KW-0539">Nucleus</keyword>
<protein>
    <recommendedName>
        <fullName evidence="4">Chromo domain-containing protein</fullName>
    </recommendedName>
</protein>
<dbReference type="SMART" id="SM00298">
    <property type="entry name" value="CHROMO"/>
    <property type="match status" value="1"/>
</dbReference>
<evidence type="ECO:0000313" key="6">
    <source>
        <dbReference type="Proteomes" id="UP001188597"/>
    </source>
</evidence>
<evidence type="ECO:0000313" key="5">
    <source>
        <dbReference type="EMBL" id="KAK3025051.1"/>
    </source>
</evidence>
<feature type="domain" description="Chromo" evidence="4">
    <location>
        <begin position="111"/>
        <end position="161"/>
    </location>
</feature>
<dbReference type="PROSITE" id="PS50013">
    <property type="entry name" value="CHROMO_2"/>
    <property type="match status" value="1"/>
</dbReference>
<feature type="compositionally biased region" description="Polar residues" evidence="3">
    <location>
        <begin position="309"/>
        <end position="323"/>
    </location>
</feature>
<dbReference type="Gene3D" id="2.40.50.40">
    <property type="match status" value="1"/>
</dbReference>
<evidence type="ECO:0000256" key="2">
    <source>
        <dbReference type="ARBA" id="ARBA00023242"/>
    </source>
</evidence>
<feature type="region of interest" description="Disordered" evidence="3">
    <location>
        <begin position="221"/>
        <end position="249"/>
    </location>
</feature>
<comment type="caution">
    <text evidence="5">The sequence shown here is derived from an EMBL/GenBank/DDBJ whole genome shotgun (WGS) entry which is preliminary data.</text>
</comment>
<dbReference type="AlphaFoldDB" id="A0AA89B9N5"/>
<dbReference type="Proteomes" id="UP001188597">
    <property type="component" value="Unassembled WGS sequence"/>
</dbReference>
<gene>
    <name evidence="5" type="ORF">RJ639_044802</name>
</gene>
<reference evidence="5" key="1">
    <citation type="submission" date="2022-12" db="EMBL/GenBank/DDBJ databases">
        <title>Draft genome assemblies for two species of Escallonia (Escalloniales).</title>
        <authorList>
            <person name="Chanderbali A."/>
            <person name="Dervinis C."/>
            <person name="Anghel I."/>
            <person name="Soltis D."/>
            <person name="Soltis P."/>
            <person name="Zapata F."/>
        </authorList>
    </citation>
    <scope>NUCLEOTIDE SEQUENCE</scope>
    <source>
        <strain evidence="5">UCBG64.0493</strain>
        <tissue evidence="5">Leaf</tissue>
    </source>
</reference>
<dbReference type="SUPFAM" id="SSF54160">
    <property type="entry name" value="Chromo domain-like"/>
    <property type="match status" value="1"/>
</dbReference>
<feature type="region of interest" description="Disordered" evidence="3">
    <location>
        <begin position="181"/>
        <end position="208"/>
    </location>
</feature>
<accession>A0AA89B9N5</accession>
<dbReference type="InterPro" id="IPR023780">
    <property type="entry name" value="Chromo_domain"/>
</dbReference>
<dbReference type="GO" id="GO:0005634">
    <property type="term" value="C:nucleus"/>
    <property type="evidence" value="ECO:0007669"/>
    <property type="project" value="UniProtKB-SubCell"/>
</dbReference>
<sequence length="427" mass="46763">MKGAKKKSTSTDAVLQPSPPHGGASPFTAFDPAEPVAKQQQKENHGVVEEDEGEEEEEEEEEEQEDEEEQGQKGYDQFGYLQIQDGEAAGAGTDAGAEAEPERPKLAEGFYEIETVRRRRVRKGQTQYLIKWRGWPETANTWEPVENLASCSDIIEAFDERFYFSYRAFIFTFVHFESSGKKSSRGRKRKHVASQSQGKKKQLQTPTTAAYSLPAAKTGIHEEPLPFPRLDNSSHNNGGTGNMGGFNNVKTTKQVKENESAEAEDWKPENELDLKLSELRGTGEGDMEKFAGQFEEARVLSGGGQANGISKVNGQQEPAQSGRCTGAKRRKSGSVKRFKKDSTSGVMNDAQDGKTLTSSSCGIGQQGVQNTNHVGSELGCKDFANSKNVCPITAIIKPLSYSASESNNGQDVSVTFMAIRCVIHPTF</sequence>
<feature type="region of interest" description="Disordered" evidence="3">
    <location>
        <begin position="1"/>
        <end position="75"/>
    </location>
</feature>
<feature type="compositionally biased region" description="Basic residues" evidence="3">
    <location>
        <begin position="182"/>
        <end position="202"/>
    </location>
</feature>
<dbReference type="InterPro" id="IPR023779">
    <property type="entry name" value="Chromodomain_CS"/>
</dbReference>
<keyword evidence="6" id="KW-1185">Reference proteome</keyword>
<proteinExistence type="predicted"/>
<dbReference type="InterPro" id="IPR000953">
    <property type="entry name" value="Chromo/chromo_shadow_dom"/>
</dbReference>
<dbReference type="EMBL" id="JAVXUP010000568">
    <property type="protein sequence ID" value="KAK3025051.1"/>
    <property type="molecule type" value="Genomic_DNA"/>
</dbReference>
<dbReference type="InterPro" id="IPR016197">
    <property type="entry name" value="Chromo-like_dom_sf"/>
</dbReference>
<feature type="compositionally biased region" description="Basic residues" evidence="3">
    <location>
        <begin position="326"/>
        <end position="339"/>
    </location>
</feature>
<dbReference type="GO" id="GO:0031507">
    <property type="term" value="P:heterochromatin formation"/>
    <property type="evidence" value="ECO:0007669"/>
    <property type="project" value="InterPro"/>
</dbReference>
<evidence type="ECO:0000259" key="4">
    <source>
        <dbReference type="PROSITE" id="PS50013"/>
    </source>
</evidence>
<dbReference type="Pfam" id="PF00385">
    <property type="entry name" value="Chromo"/>
    <property type="match status" value="1"/>
</dbReference>
<evidence type="ECO:0000256" key="3">
    <source>
        <dbReference type="SAM" id="MobiDB-lite"/>
    </source>
</evidence>